<dbReference type="EMBL" id="BTGU01000011">
    <property type="protein sequence ID" value="GMN40580.1"/>
    <property type="molecule type" value="Genomic_DNA"/>
</dbReference>
<dbReference type="AlphaFoldDB" id="A0AA87ZVX7"/>
<proteinExistence type="predicted"/>
<evidence type="ECO:0000313" key="1">
    <source>
        <dbReference type="EMBL" id="GMN40580.1"/>
    </source>
</evidence>
<dbReference type="Proteomes" id="UP001187192">
    <property type="component" value="Unassembled WGS sequence"/>
</dbReference>
<evidence type="ECO:0000313" key="2">
    <source>
        <dbReference type="Proteomes" id="UP001187192"/>
    </source>
</evidence>
<protein>
    <submittedName>
        <fullName evidence="1">Uncharacterized protein</fullName>
    </submittedName>
</protein>
<reference evidence="1" key="1">
    <citation type="submission" date="2023-07" db="EMBL/GenBank/DDBJ databases">
        <title>draft genome sequence of fig (Ficus carica).</title>
        <authorList>
            <person name="Takahashi T."/>
            <person name="Nishimura K."/>
        </authorList>
    </citation>
    <scope>NUCLEOTIDE SEQUENCE</scope>
</reference>
<keyword evidence="2" id="KW-1185">Reference proteome</keyword>
<organism evidence="1 2">
    <name type="scientific">Ficus carica</name>
    <name type="common">Common fig</name>
    <dbReference type="NCBI Taxonomy" id="3494"/>
    <lineage>
        <taxon>Eukaryota</taxon>
        <taxon>Viridiplantae</taxon>
        <taxon>Streptophyta</taxon>
        <taxon>Embryophyta</taxon>
        <taxon>Tracheophyta</taxon>
        <taxon>Spermatophyta</taxon>
        <taxon>Magnoliopsida</taxon>
        <taxon>eudicotyledons</taxon>
        <taxon>Gunneridae</taxon>
        <taxon>Pentapetalae</taxon>
        <taxon>rosids</taxon>
        <taxon>fabids</taxon>
        <taxon>Rosales</taxon>
        <taxon>Moraceae</taxon>
        <taxon>Ficeae</taxon>
        <taxon>Ficus</taxon>
    </lineage>
</organism>
<gene>
    <name evidence="1" type="ORF">TIFTF001_009802</name>
</gene>
<name>A0AA87ZVX7_FICCA</name>
<accession>A0AA87ZVX7</accession>
<sequence length="58" mass="5994">MPNCSHVVVRDEAVAVGSDLLAVVQGLVAILAVGRLRPGHLDLACDNVGVRTLMATVT</sequence>
<comment type="caution">
    <text evidence="1">The sequence shown here is derived from an EMBL/GenBank/DDBJ whole genome shotgun (WGS) entry which is preliminary data.</text>
</comment>